<keyword evidence="9" id="KW-1185">Reference proteome</keyword>
<organism evidence="8 9">
    <name type="scientific">Peteryoungia desertarenae</name>
    <dbReference type="NCBI Taxonomy" id="1813451"/>
    <lineage>
        <taxon>Bacteria</taxon>
        <taxon>Pseudomonadati</taxon>
        <taxon>Pseudomonadota</taxon>
        <taxon>Alphaproteobacteria</taxon>
        <taxon>Hyphomicrobiales</taxon>
        <taxon>Rhizobiaceae</taxon>
        <taxon>Peteryoungia</taxon>
    </lineage>
</organism>
<evidence type="ECO:0000256" key="2">
    <source>
        <dbReference type="ARBA" id="ARBA00029447"/>
    </source>
</evidence>
<feature type="transmembrane region" description="Helical" evidence="5">
    <location>
        <begin position="428"/>
        <end position="449"/>
    </location>
</feature>
<protein>
    <submittedName>
        <fullName evidence="8">Methyl-accepting chemotaxis protein</fullName>
    </submittedName>
</protein>
<keyword evidence="5" id="KW-0812">Transmembrane</keyword>
<dbReference type="PANTHER" id="PTHR43531">
    <property type="entry name" value="PROTEIN ICFG"/>
    <property type="match status" value="1"/>
</dbReference>
<feature type="coiled-coil region" evidence="4">
    <location>
        <begin position="142"/>
        <end position="176"/>
    </location>
</feature>
<name>A0ABX6QLS1_9HYPH</name>
<proteinExistence type="inferred from homology"/>
<evidence type="ECO:0000256" key="4">
    <source>
        <dbReference type="SAM" id="Coils"/>
    </source>
</evidence>
<dbReference type="Pfam" id="PF00015">
    <property type="entry name" value="MCPsignal"/>
    <property type="match status" value="1"/>
</dbReference>
<dbReference type="PROSITE" id="PS50885">
    <property type="entry name" value="HAMP"/>
    <property type="match status" value="2"/>
</dbReference>
<dbReference type="RefSeq" id="WP_138285453.1">
    <property type="nucleotide sequence ID" value="NZ_CP058350.1"/>
</dbReference>
<dbReference type="CDD" id="cd11386">
    <property type="entry name" value="MCP_signal"/>
    <property type="match status" value="1"/>
</dbReference>
<keyword evidence="3" id="KW-0807">Transducer</keyword>
<dbReference type="InterPro" id="IPR003660">
    <property type="entry name" value="HAMP_dom"/>
</dbReference>
<sequence length="840" mass="89325">MFVDRFLARFKIQTKVLVFILPFVVSICAVGLTGFYASSLLQSRMDVSNTVLNTMSGFKNVYLSMTTFLQDTNDDTKSVLDQELATQISALKATQDSLKGQDGAAEIAEAVAGTDAINAKVQQLWELHQQEVSLTNGIESNLVSLNMERRDLRTDAKALRDLLAADEARAKGLLREAEKLNRGSSIISKFVTDFNNLTTPEEKMALVADQLPALELASAEITEALPVDQKVIGGGISDSLSVLKKQLDIGVFNESTIGAVDRAVNVLRPTGIRLQGASTIKAREATQVFGSLDQPIAEATALINATGQLVDGIGMVETLVARLIGNPTGQTFSSLKVSLAALKASASTLAKTAGVSDSVKERAERLRPVADQIGERADALVKLSEERKAAFAAAAGDIEAIWLKLTDFAALQREAAGSEREKANQISVTAMLLGVIIAVFAGIGLVVTFKGPITQITAAMRRLASGDLNAPINGDARKDEIGDMARALGVFKENALAKIRIEEDSERTRAAADAERLANEEEKQRAEQQIEFAVLALAKGLERLADGDVTATIDTPFAGGLERLRQDFNRSLSRLQDTIRKIQGNVAAIEGNVRQMAHSTDELSRRTETQAASLEETAAAVSEVTSSVRAAAEKARDVNGIVKDTKQNAEASTVIVDNAVSAMGRIQQASGQIEQIIGVIDEIAFQTNLLALNAGVEAARAGEAGKGFAVVAQEVRELAQRSAGAAKQIKTLIHSSATEVTAGSKLVLETGEALKAIGEQIATITDHVEAIAAVSRDQSAALLEVNGAVSQMDQLTQQNAAMVEETSAAGRMLADEADQLVALLTQFKVETDNSVQRQAA</sequence>
<dbReference type="SUPFAM" id="SSF58104">
    <property type="entry name" value="Methyl-accepting chemotaxis protein (MCP) signaling domain"/>
    <property type="match status" value="1"/>
</dbReference>
<dbReference type="InterPro" id="IPR004089">
    <property type="entry name" value="MCPsignal_dom"/>
</dbReference>
<feature type="domain" description="Methyl-accepting transducer" evidence="6">
    <location>
        <begin position="585"/>
        <end position="814"/>
    </location>
</feature>
<dbReference type="SUPFAM" id="SSF158472">
    <property type="entry name" value="HAMP domain-like"/>
    <property type="match status" value="1"/>
</dbReference>
<dbReference type="CDD" id="cd06225">
    <property type="entry name" value="HAMP"/>
    <property type="match status" value="1"/>
</dbReference>
<keyword evidence="5" id="KW-0472">Membrane</keyword>
<gene>
    <name evidence="8" type="ORF">FE840_007570</name>
</gene>
<evidence type="ECO:0000256" key="1">
    <source>
        <dbReference type="ARBA" id="ARBA00022500"/>
    </source>
</evidence>
<evidence type="ECO:0000256" key="3">
    <source>
        <dbReference type="PROSITE-ProRule" id="PRU00284"/>
    </source>
</evidence>
<dbReference type="PANTHER" id="PTHR43531:SF11">
    <property type="entry name" value="METHYL-ACCEPTING CHEMOTAXIS PROTEIN 3"/>
    <property type="match status" value="1"/>
</dbReference>
<accession>A0ABX6QLS1</accession>
<comment type="similarity">
    <text evidence="2">Belongs to the methyl-accepting chemotaxis (MCP) protein family.</text>
</comment>
<dbReference type="Gene3D" id="6.10.340.10">
    <property type="match status" value="1"/>
</dbReference>
<dbReference type="EMBL" id="CP058350">
    <property type="protein sequence ID" value="QLF69414.1"/>
    <property type="molecule type" value="Genomic_DNA"/>
</dbReference>
<feature type="domain" description="HAMP" evidence="7">
    <location>
        <begin position="452"/>
        <end position="500"/>
    </location>
</feature>
<dbReference type="Gene3D" id="1.10.287.950">
    <property type="entry name" value="Methyl-accepting chemotaxis protein"/>
    <property type="match status" value="1"/>
</dbReference>
<dbReference type="SMART" id="SM00283">
    <property type="entry name" value="MA"/>
    <property type="match status" value="1"/>
</dbReference>
<keyword evidence="1" id="KW-0145">Chemotaxis</keyword>
<reference evidence="8 9" key="1">
    <citation type="submission" date="2020-06" db="EMBL/GenBank/DDBJ databases">
        <title>Genome sequence of Rhizobium sp strain ADMK78.</title>
        <authorList>
            <person name="Rahi P."/>
        </authorList>
    </citation>
    <scope>NUCLEOTIDE SEQUENCE [LARGE SCALE GENOMIC DNA]</scope>
    <source>
        <strain evidence="8 9">ADMK78</strain>
    </source>
</reference>
<dbReference type="PROSITE" id="PS50111">
    <property type="entry name" value="CHEMOTAXIS_TRANSDUC_2"/>
    <property type="match status" value="1"/>
</dbReference>
<feature type="domain" description="HAMP" evidence="7">
    <location>
        <begin position="528"/>
        <end position="580"/>
    </location>
</feature>
<evidence type="ECO:0000313" key="9">
    <source>
        <dbReference type="Proteomes" id="UP000308530"/>
    </source>
</evidence>
<dbReference type="Proteomes" id="UP000308530">
    <property type="component" value="Chromosome"/>
</dbReference>
<evidence type="ECO:0000259" key="6">
    <source>
        <dbReference type="PROSITE" id="PS50111"/>
    </source>
</evidence>
<keyword evidence="4" id="KW-0175">Coiled coil</keyword>
<dbReference type="Pfam" id="PF00672">
    <property type="entry name" value="HAMP"/>
    <property type="match status" value="1"/>
</dbReference>
<keyword evidence="5" id="KW-1133">Transmembrane helix</keyword>
<dbReference type="SMART" id="SM00304">
    <property type="entry name" value="HAMP"/>
    <property type="match status" value="2"/>
</dbReference>
<dbReference type="InterPro" id="IPR051310">
    <property type="entry name" value="MCP_chemotaxis"/>
</dbReference>
<feature type="transmembrane region" description="Helical" evidence="5">
    <location>
        <begin position="16"/>
        <end position="37"/>
    </location>
</feature>
<evidence type="ECO:0000259" key="7">
    <source>
        <dbReference type="PROSITE" id="PS50885"/>
    </source>
</evidence>
<evidence type="ECO:0000313" key="8">
    <source>
        <dbReference type="EMBL" id="QLF69414.1"/>
    </source>
</evidence>
<evidence type="ECO:0000256" key="5">
    <source>
        <dbReference type="SAM" id="Phobius"/>
    </source>
</evidence>